<dbReference type="AlphaFoldDB" id="T1BTC4"/>
<reference evidence="1" key="2">
    <citation type="journal article" date="2014" name="ISME J.">
        <title>Microbial stratification in low pH oxic and suboxic macroscopic growths along an acid mine drainage.</title>
        <authorList>
            <person name="Mendez-Garcia C."/>
            <person name="Mesa V."/>
            <person name="Sprenger R.R."/>
            <person name="Richter M."/>
            <person name="Diez M.S."/>
            <person name="Solano J."/>
            <person name="Bargiela R."/>
            <person name="Golyshina O.V."/>
            <person name="Manteca A."/>
            <person name="Ramos J.L."/>
            <person name="Gallego J.R."/>
            <person name="Llorente I."/>
            <person name="Martins Dos Santos V.A."/>
            <person name="Jensen O.N."/>
            <person name="Pelaez A.I."/>
            <person name="Sanchez J."/>
            <person name="Ferrer M."/>
        </authorList>
    </citation>
    <scope>NUCLEOTIDE SEQUENCE</scope>
</reference>
<sequence length="98" mass="10382">TGGGQGLPVVSDGRLPVRGAGLRRAPLQAGTTALARLAVRGLLEKLGIDWEKAKAEFEVYLKEVAAGRVETLYDPKRAITSGPGYEKPVQPAQIEVNS</sequence>
<organism evidence="1">
    <name type="scientific">mine drainage metagenome</name>
    <dbReference type="NCBI Taxonomy" id="410659"/>
    <lineage>
        <taxon>unclassified sequences</taxon>
        <taxon>metagenomes</taxon>
        <taxon>ecological metagenomes</taxon>
    </lineage>
</organism>
<dbReference type="EMBL" id="AUZX01004098">
    <property type="protein sequence ID" value="EQD71803.1"/>
    <property type="molecule type" value="Genomic_DNA"/>
</dbReference>
<name>T1BTC4_9ZZZZ</name>
<comment type="caution">
    <text evidence="1">The sequence shown here is derived from an EMBL/GenBank/DDBJ whole genome shotgun (WGS) entry which is preliminary data.</text>
</comment>
<accession>T1BTC4</accession>
<proteinExistence type="predicted"/>
<protein>
    <submittedName>
        <fullName evidence="1">Uncharacterized protein</fullName>
    </submittedName>
</protein>
<gene>
    <name evidence="1" type="ORF">B1A_05616</name>
</gene>
<evidence type="ECO:0000313" key="1">
    <source>
        <dbReference type="EMBL" id="EQD71803.1"/>
    </source>
</evidence>
<reference evidence="1" key="1">
    <citation type="submission" date="2013-08" db="EMBL/GenBank/DDBJ databases">
        <authorList>
            <person name="Mendez C."/>
            <person name="Richter M."/>
            <person name="Ferrer M."/>
            <person name="Sanchez J."/>
        </authorList>
    </citation>
    <scope>NUCLEOTIDE SEQUENCE</scope>
</reference>
<feature type="non-terminal residue" evidence="1">
    <location>
        <position position="1"/>
    </location>
</feature>